<proteinExistence type="predicted"/>
<name>A0A172TUQ4_9BACT</name>
<protein>
    <recommendedName>
        <fullName evidence="1">FAD dependent oxidoreductase domain-containing protein</fullName>
    </recommendedName>
</protein>
<dbReference type="OrthoDB" id="571248at2"/>
<evidence type="ECO:0000313" key="2">
    <source>
        <dbReference type="EMBL" id="ANE50851.1"/>
    </source>
</evidence>
<dbReference type="PANTHER" id="PTHR13847:SF201">
    <property type="entry name" value="PUTATIBE OXIDOREDUCTASE"/>
    <property type="match status" value="1"/>
</dbReference>
<dbReference type="EMBL" id="CP011390">
    <property type="protein sequence ID" value="ANE50851.1"/>
    <property type="molecule type" value="Genomic_DNA"/>
</dbReference>
<organism evidence="2 3">
    <name type="scientific">Flavisolibacter tropicus</name>
    <dbReference type="NCBI Taxonomy" id="1492898"/>
    <lineage>
        <taxon>Bacteria</taxon>
        <taxon>Pseudomonadati</taxon>
        <taxon>Bacteroidota</taxon>
        <taxon>Chitinophagia</taxon>
        <taxon>Chitinophagales</taxon>
        <taxon>Chitinophagaceae</taxon>
        <taxon>Flavisolibacter</taxon>
    </lineage>
</organism>
<reference evidence="2 3" key="2">
    <citation type="journal article" date="2016" name="Int. J. Syst. Evol. Microbiol.">
        <title>Flavisolibacter tropicus sp. nov., isolated from tropical soil.</title>
        <authorList>
            <person name="Lee J.J."/>
            <person name="Kang M.S."/>
            <person name="Kim G.S."/>
            <person name="Lee C.S."/>
            <person name="Lim S."/>
            <person name="Lee J."/>
            <person name="Roh S.H."/>
            <person name="Kang H."/>
            <person name="Ha J.M."/>
            <person name="Bae S."/>
            <person name="Jung H.Y."/>
            <person name="Kim M.K."/>
        </authorList>
    </citation>
    <scope>NUCLEOTIDE SEQUENCE [LARGE SCALE GENOMIC DNA]</scope>
    <source>
        <strain evidence="2 3">LCS9</strain>
    </source>
</reference>
<feature type="domain" description="FAD dependent oxidoreductase" evidence="1">
    <location>
        <begin position="32"/>
        <end position="385"/>
    </location>
</feature>
<keyword evidence="3" id="KW-1185">Reference proteome</keyword>
<dbReference type="KEGG" id="fla:SY85_10395"/>
<dbReference type="PANTHER" id="PTHR13847">
    <property type="entry name" value="SARCOSINE DEHYDROGENASE-RELATED"/>
    <property type="match status" value="1"/>
</dbReference>
<evidence type="ECO:0000313" key="3">
    <source>
        <dbReference type="Proteomes" id="UP000077177"/>
    </source>
</evidence>
<dbReference type="RefSeq" id="WP_066404239.1">
    <property type="nucleotide sequence ID" value="NZ_CP011390.1"/>
</dbReference>
<dbReference type="Gene3D" id="3.50.50.60">
    <property type="entry name" value="FAD/NAD(P)-binding domain"/>
    <property type="match status" value="1"/>
</dbReference>
<dbReference type="InterPro" id="IPR036188">
    <property type="entry name" value="FAD/NAD-bd_sf"/>
</dbReference>
<sequence length="404" mass="45322">MDLHSGFPFWLVKNGLLADYPALQSDLQNEEVVIIGSGISGSLAAYELCKAGFRCTMLDKRILSSGSTWASTAQLNYELDISLCDLADLYSEDFAVAVYKASLASVDKIQRIAADTAMDECLERIPSLYLSSDEKGAQAIEQEYALRRKHGFPVELLGKEQLQAFRITNRTNALYHHHAIQLDAYRMTVGLIQHCVKSGNLTVYTRTNVTKLESSDEGVTLQTDKGYTVKARFVICAPGYESAQFLPKQVMALNSTYALVTQPLPEDAFWKERCLIWETKRPYFYLRTTKDNRIMMGGGDVSFKDETARDRLIDEKEVWLLKECKTLFPHLEISADFVWCGTFGDVEDGLPFIGLYPGMDNVYFALGYGGNGTTYSLIAAEVISNLLKGEPDQRAQLFGFDRKK</sequence>
<dbReference type="Gene3D" id="3.30.9.10">
    <property type="entry name" value="D-Amino Acid Oxidase, subunit A, domain 2"/>
    <property type="match status" value="1"/>
</dbReference>
<evidence type="ECO:0000259" key="1">
    <source>
        <dbReference type="Pfam" id="PF01266"/>
    </source>
</evidence>
<dbReference type="InterPro" id="IPR006076">
    <property type="entry name" value="FAD-dep_OxRdtase"/>
</dbReference>
<accession>A0A172TUQ4</accession>
<dbReference type="Proteomes" id="UP000077177">
    <property type="component" value="Chromosome"/>
</dbReference>
<dbReference type="SUPFAM" id="SSF51905">
    <property type="entry name" value="FAD/NAD(P)-binding domain"/>
    <property type="match status" value="1"/>
</dbReference>
<reference evidence="3" key="1">
    <citation type="submission" date="2015-01" db="EMBL/GenBank/DDBJ databases">
        <title>Flavisolibacter sp./LCS9/ whole genome sequencing.</title>
        <authorList>
            <person name="Kim M.K."/>
            <person name="Srinivasan S."/>
            <person name="Lee J.-J."/>
        </authorList>
    </citation>
    <scope>NUCLEOTIDE SEQUENCE [LARGE SCALE GENOMIC DNA]</scope>
    <source>
        <strain evidence="3">LCS9</strain>
    </source>
</reference>
<dbReference type="STRING" id="1492898.SY85_10395"/>
<dbReference type="Pfam" id="PF01266">
    <property type="entry name" value="DAO"/>
    <property type="match status" value="1"/>
</dbReference>
<dbReference type="AlphaFoldDB" id="A0A172TUQ4"/>
<gene>
    <name evidence="2" type="ORF">SY85_10395</name>
</gene>
<dbReference type="GO" id="GO:0005737">
    <property type="term" value="C:cytoplasm"/>
    <property type="evidence" value="ECO:0007669"/>
    <property type="project" value="TreeGrafter"/>
</dbReference>